<organism evidence="2 3">
    <name type="scientific">Paenibacillus algorifonticola</name>
    <dbReference type="NCBI Taxonomy" id="684063"/>
    <lineage>
        <taxon>Bacteria</taxon>
        <taxon>Bacillati</taxon>
        <taxon>Bacillota</taxon>
        <taxon>Bacilli</taxon>
        <taxon>Bacillales</taxon>
        <taxon>Paenibacillaceae</taxon>
        <taxon>Paenibacillus</taxon>
    </lineage>
</organism>
<keyword evidence="2" id="KW-0762">Sugar transport</keyword>
<dbReference type="SUPFAM" id="SSF53850">
    <property type="entry name" value="Periplasmic binding protein-like II"/>
    <property type="match status" value="1"/>
</dbReference>
<feature type="chain" id="PRO_5038353480" evidence="1">
    <location>
        <begin position="25"/>
        <end position="443"/>
    </location>
</feature>
<keyword evidence="2" id="KW-0813">Transport</keyword>
<evidence type="ECO:0000256" key="1">
    <source>
        <dbReference type="SAM" id="SignalP"/>
    </source>
</evidence>
<dbReference type="PANTHER" id="PTHR43649:SF11">
    <property type="entry name" value="ABC TRANSPORTER SUBSTRATE-BINDING PROTEIN YESO-RELATED"/>
    <property type="match status" value="1"/>
</dbReference>
<sequence length="443" mass="48191">MKTQRKWLKWLPVTLISVPLVLSGCGSNSGGSAATASTAPAASSAGNADAAAKLKVMWWGSQARHDATLKDLELYTSKNPNVTFAPEYTAWDGYWEKLPTLAASNTLPDVLQMDAAYIQGYAKRGLLADLSDIDLSGVVDSQVLENIKIGGKVYGVPLSYNGQGIVYNKEALEAAGVKLPANDWSWDDFFAYAKEAHEKLPEGQYGIDDMTNIWEFYQYYQTSQGKGPIFKDGTTFNLDKDTWMKFQQIYADFRKDGIVPAADQQLSFKENDPQLDSMASGKVMLRTASVGSASVIESLLPGKLGVNNIPIGEAGGGWAQSTIFLSVSEGSANKEQAKAFIKWFVSDKESGKTLGLTRGIPINEEVFKELEPTLASGDLFAKELLEAAKPKALPFYPAPAGAEDFVKTYKSEMEAVMFGQATLEEAYQTLLDKGKDAEAKLNK</sequence>
<dbReference type="Proteomes" id="UP000183410">
    <property type="component" value="Unassembled WGS sequence"/>
</dbReference>
<feature type="signal peptide" evidence="1">
    <location>
        <begin position="1"/>
        <end position="24"/>
    </location>
</feature>
<gene>
    <name evidence="2" type="ORF">SAMN04487969_114135</name>
</gene>
<dbReference type="PROSITE" id="PS51257">
    <property type="entry name" value="PROKAR_LIPOPROTEIN"/>
    <property type="match status" value="1"/>
</dbReference>
<keyword evidence="3" id="KW-1185">Reference proteome</keyword>
<dbReference type="EMBL" id="FONN01000014">
    <property type="protein sequence ID" value="SFF12038.1"/>
    <property type="molecule type" value="Genomic_DNA"/>
</dbReference>
<reference evidence="3" key="1">
    <citation type="submission" date="2016-10" db="EMBL/GenBank/DDBJ databases">
        <authorList>
            <person name="Varghese N."/>
            <person name="Submissions S."/>
        </authorList>
    </citation>
    <scope>NUCLEOTIDE SEQUENCE [LARGE SCALE GENOMIC DNA]</scope>
    <source>
        <strain evidence="3">CGMCC 1.10223</strain>
    </source>
</reference>
<dbReference type="InterPro" id="IPR050490">
    <property type="entry name" value="Bact_solute-bd_prot1"/>
</dbReference>
<dbReference type="CDD" id="cd13585">
    <property type="entry name" value="PBP2_TMBP_like"/>
    <property type="match status" value="1"/>
</dbReference>
<dbReference type="AlphaFoldDB" id="A0A1I2G4E5"/>
<dbReference type="PANTHER" id="PTHR43649">
    <property type="entry name" value="ARABINOSE-BINDING PROTEIN-RELATED"/>
    <property type="match status" value="1"/>
</dbReference>
<evidence type="ECO:0000313" key="3">
    <source>
        <dbReference type="Proteomes" id="UP000183410"/>
    </source>
</evidence>
<name>A0A1I2G4E5_9BACL</name>
<protein>
    <submittedName>
        <fullName evidence="2">Multiple sugar transport system substrate-binding protein</fullName>
    </submittedName>
</protein>
<accession>A0A1I2G4E5</accession>
<proteinExistence type="predicted"/>
<dbReference type="Gene3D" id="3.40.190.10">
    <property type="entry name" value="Periplasmic binding protein-like II"/>
    <property type="match status" value="2"/>
</dbReference>
<dbReference type="RefSeq" id="WP_046233061.1">
    <property type="nucleotide sequence ID" value="NZ_FONN01000014.1"/>
</dbReference>
<dbReference type="InterPro" id="IPR006059">
    <property type="entry name" value="SBP"/>
</dbReference>
<dbReference type="Pfam" id="PF13416">
    <property type="entry name" value="SBP_bac_8"/>
    <property type="match status" value="1"/>
</dbReference>
<keyword evidence="1" id="KW-0732">Signal</keyword>
<evidence type="ECO:0000313" key="2">
    <source>
        <dbReference type="EMBL" id="SFF12038.1"/>
    </source>
</evidence>
<dbReference type="OrthoDB" id="7918484at2"/>